<dbReference type="Pfam" id="PF00583">
    <property type="entry name" value="Acetyltransf_1"/>
    <property type="match status" value="1"/>
</dbReference>
<dbReference type="Proteomes" id="UP000809621">
    <property type="component" value="Unassembled WGS sequence"/>
</dbReference>
<dbReference type="InterPro" id="IPR000182">
    <property type="entry name" value="GNAT_dom"/>
</dbReference>
<dbReference type="NCBIfam" id="NF033083">
    <property type="entry name" value="AAC_3_I"/>
    <property type="match status" value="1"/>
</dbReference>
<dbReference type="PROSITE" id="PS51186">
    <property type="entry name" value="GNAT"/>
    <property type="match status" value="1"/>
</dbReference>
<proteinExistence type="predicted"/>
<dbReference type="SUPFAM" id="SSF55729">
    <property type="entry name" value="Acyl-CoA N-acyltransferases (Nat)"/>
    <property type="match status" value="1"/>
</dbReference>
<evidence type="ECO:0000313" key="2">
    <source>
        <dbReference type="EMBL" id="MBM7035046.1"/>
    </source>
</evidence>
<dbReference type="Gene3D" id="3.40.630.30">
    <property type="match status" value="1"/>
</dbReference>
<gene>
    <name evidence="2" type="ORF">JQC93_01400</name>
</gene>
<dbReference type="InterPro" id="IPR016181">
    <property type="entry name" value="Acyl_CoA_acyltransferase"/>
</dbReference>
<dbReference type="RefSeq" id="WP_205156682.1">
    <property type="nucleotide sequence ID" value="NZ_JAFEUM010000001.1"/>
</dbReference>
<comment type="caution">
    <text evidence="2">The sequence shown here is derived from an EMBL/GenBank/DDBJ whole genome shotgun (WGS) entry which is preliminary data.</text>
</comment>
<evidence type="ECO:0000313" key="3">
    <source>
        <dbReference type="Proteomes" id="UP000809621"/>
    </source>
</evidence>
<protein>
    <submittedName>
        <fullName evidence="2">AAC(3)-I family aminoglycoside N-acetyltransferase</fullName>
    </submittedName>
</protein>
<dbReference type="EMBL" id="JAFEUM010000001">
    <property type="protein sequence ID" value="MBM7035046.1"/>
    <property type="molecule type" value="Genomic_DNA"/>
</dbReference>
<sequence length="153" mass="17590">MAINYVQLNGDHLEWMKQLMDCFGTVFEEPENYGHKRPTDAYLTERLNDPSFIALVALEGDQVVAGLVAYELKKFEQARSEVYIYDLGVYERFRRQGIATGLINALKPIAKNMGAWVIFVQADYVDEPAIKLYDSLGEKEEVLHFDIPVQWKP</sequence>
<name>A0ABS2HEJ5_9VIBR</name>
<dbReference type="CDD" id="cd04301">
    <property type="entry name" value="NAT_SF"/>
    <property type="match status" value="1"/>
</dbReference>
<evidence type="ECO:0000259" key="1">
    <source>
        <dbReference type="PROSITE" id="PS51186"/>
    </source>
</evidence>
<organism evidence="2 3">
    <name type="scientific">Vibrio ulleungensis</name>
    <dbReference type="NCBI Taxonomy" id="2807619"/>
    <lineage>
        <taxon>Bacteria</taxon>
        <taxon>Pseudomonadati</taxon>
        <taxon>Pseudomonadota</taxon>
        <taxon>Gammaproteobacteria</taxon>
        <taxon>Vibrionales</taxon>
        <taxon>Vibrionaceae</taxon>
        <taxon>Vibrio</taxon>
    </lineage>
</organism>
<keyword evidence="3" id="KW-1185">Reference proteome</keyword>
<feature type="domain" description="N-acetyltransferase" evidence="1">
    <location>
        <begin position="3"/>
        <end position="153"/>
    </location>
</feature>
<reference evidence="2 3" key="1">
    <citation type="submission" date="2021-02" db="EMBL/GenBank/DDBJ databases">
        <authorList>
            <person name="Park J.-S."/>
        </authorList>
    </citation>
    <scope>NUCLEOTIDE SEQUENCE [LARGE SCALE GENOMIC DNA]</scope>
    <source>
        <strain evidence="2 3">188UL20-2</strain>
    </source>
</reference>
<accession>A0ABS2HEJ5</accession>